<accession>A0ACB9NU38</accession>
<evidence type="ECO:0000313" key="2">
    <source>
        <dbReference type="Proteomes" id="UP001057402"/>
    </source>
</evidence>
<keyword evidence="2" id="KW-1185">Reference proteome</keyword>
<reference evidence="2" key="1">
    <citation type="journal article" date="2023" name="Front. Plant Sci.">
        <title>Chromosomal-level genome assembly of Melastoma candidum provides insights into trichome evolution.</title>
        <authorList>
            <person name="Zhong Y."/>
            <person name="Wu W."/>
            <person name="Sun C."/>
            <person name="Zou P."/>
            <person name="Liu Y."/>
            <person name="Dai S."/>
            <person name="Zhou R."/>
        </authorList>
    </citation>
    <scope>NUCLEOTIDE SEQUENCE [LARGE SCALE GENOMIC DNA]</scope>
</reference>
<evidence type="ECO:0000313" key="1">
    <source>
        <dbReference type="EMBL" id="KAI4340165.1"/>
    </source>
</evidence>
<gene>
    <name evidence="1" type="ORF">MLD38_025028</name>
</gene>
<protein>
    <submittedName>
        <fullName evidence="1">Uncharacterized protein</fullName>
    </submittedName>
</protein>
<proteinExistence type="predicted"/>
<dbReference type="Proteomes" id="UP001057402">
    <property type="component" value="Chromosome 7"/>
</dbReference>
<comment type="caution">
    <text evidence="1">The sequence shown here is derived from an EMBL/GenBank/DDBJ whole genome shotgun (WGS) entry which is preliminary data.</text>
</comment>
<organism evidence="1 2">
    <name type="scientific">Melastoma candidum</name>
    <dbReference type="NCBI Taxonomy" id="119954"/>
    <lineage>
        <taxon>Eukaryota</taxon>
        <taxon>Viridiplantae</taxon>
        <taxon>Streptophyta</taxon>
        <taxon>Embryophyta</taxon>
        <taxon>Tracheophyta</taxon>
        <taxon>Spermatophyta</taxon>
        <taxon>Magnoliopsida</taxon>
        <taxon>eudicotyledons</taxon>
        <taxon>Gunneridae</taxon>
        <taxon>Pentapetalae</taxon>
        <taxon>rosids</taxon>
        <taxon>malvids</taxon>
        <taxon>Myrtales</taxon>
        <taxon>Melastomataceae</taxon>
        <taxon>Melastomatoideae</taxon>
        <taxon>Melastomateae</taxon>
        <taxon>Melastoma</taxon>
    </lineage>
</organism>
<sequence>MIREGKEFIGIPTSLLNHHPPFKIKLAFLFISSSSSSSEPYFRWAAIRPRFNRLGSVNSVGVVLSFVDRDSGKEAKGFACF</sequence>
<name>A0ACB9NU38_9MYRT</name>
<dbReference type="EMBL" id="CM042886">
    <property type="protein sequence ID" value="KAI4340165.1"/>
    <property type="molecule type" value="Genomic_DNA"/>
</dbReference>